<dbReference type="Proteomes" id="UP001482620">
    <property type="component" value="Unassembled WGS sequence"/>
</dbReference>
<sequence length="104" mass="11917">MINQLYQTGANIHQCHMQGETVINWNRNSRQGEVVEVFMHSNGTTKGSYTASVRSLPDQYFRAVMFQDVLLKLFRKSTKKGAMLRIVDTVGPRYTHLLSGEVWP</sequence>
<name>A0ABV0TMP7_9TELE</name>
<accession>A0ABV0TMP7</accession>
<dbReference type="EMBL" id="JAHRIQ010038851">
    <property type="protein sequence ID" value="MEQ2234160.1"/>
    <property type="molecule type" value="Genomic_DNA"/>
</dbReference>
<organism evidence="1 2">
    <name type="scientific">Ilyodon furcidens</name>
    <name type="common">goldbreast splitfin</name>
    <dbReference type="NCBI Taxonomy" id="33524"/>
    <lineage>
        <taxon>Eukaryota</taxon>
        <taxon>Metazoa</taxon>
        <taxon>Chordata</taxon>
        <taxon>Craniata</taxon>
        <taxon>Vertebrata</taxon>
        <taxon>Euteleostomi</taxon>
        <taxon>Actinopterygii</taxon>
        <taxon>Neopterygii</taxon>
        <taxon>Teleostei</taxon>
        <taxon>Neoteleostei</taxon>
        <taxon>Acanthomorphata</taxon>
        <taxon>Ovalentaria</taxon>
        <taxon>Atherinomorphae</taxon>
        <taxon>Cyprinodontiformes</taxon>
        <taxon>Goodeidae</taxon>
        <taxon>Ilyodon</taxon>
    </lineage>
</organism>
<gene>
    <name evidence="1" type="ORF">ILYODFUR_029117</name>
</gene>
<protein>
    <submittedName>
        <fullName evidence="1">Uncharacterized protein</fullName>
    </submittedName>
</protein>
<keyword evidence="2" id="KW-1185">Reference proteome</keyword>
<evidence type="ECO:0000313" key="1">
    <source>
        <dbReference type="EMBL" id="MEQ2234160.1"/>
    </source>
</evidence>
<evidence type="ECO:0000313" key="2">
    <source>
        <dbReference type="Proteomes" id="UP001482620"/>
    </source>
</evidence>
<proteinExistence type="predicted"/>
<comment type="caution">
    <text evidence="1">The sequence shown here is derived from an EMBL/GenBank/DDBJ whole genome shotgun (WGS) entry which is preliminary data.</text>
</comment>
<reference evidence="1 2" key="1">
    <citation type="submission" date="2021-06" db="EMBL/GenBank/DDBJ databases">
        <authorList>
            <person name="Palmer J.M."/>
        </authorList>
    </citation>
    <scope>NUCLEOTIDE SEQUENCE [LARGE SCALE GENOMIC DNA]</scope>
    <source>
        <strain evidence="2">if_2019</strain>
        <tissue evidence="1">Muscle</tissue>
    </source>
</reference>